<organism evidence="2 3">
    <name type="scientific">Acinetobacter colistiniresistens</name>
    <dbReference type="NCBI Taxonomy" id="280145"/>
    <lineage>
        <taxon>Bacteria</taxon>
        <taxon>Pseudomonadati</taxon>
        <taxon>Pseudomonadota</taxon>
        <taxon>Gammaproteobacteria</taxon>
        <taxon>Moraxellales</taxon>
        <taxon>Moraxellaceae</taxon>
        <taxon>Acinetobacter</taxon>
    </lineage>
</organism>
<keyword evidence="1" id="KW-0812">Transmembrane</keyword>
<dbReference type="AlphaFoldDB" id="N9R929"/>
<protein>
    <submittedName>
        <fullName evidence="2">Uncharacterized protein</fullName>
    </submittedName>
</protein>
<reference evidence="2 3" key="1">
    <citation type="submission" date="2013-02" db="EMBL/GenBank/DDBJ databases">
        <title>The Genome Sequence of Acinetobacter sp. NIPH 1859.</title>
        <authorList>
            <consortium name="The Broad Institute Genome Sequencing Platform"/>
            <consortium name="The Broad Institute Genome Sequencing Center for Infectious Disease"/>
            <person name="Cerqueira G."/>
            <person name="Feldgarden M."/>
            <person name="Courvalin P."/>
            <person name="Perichon B."/>
            <person name="Grillot-Courvalin C."/>
            <person name="Clermont D."/>
            <person name="Rocha E."/>
            <person name="Yoon E.-J."/>
            <person name="Nemec A."/>
            <person name="Walker B."/>
            <person name="Young S.K."/>
            <person name="Zeng Q."/>
            <person name="Gargeya S."/>
            <person name="Fitzgerald M."/>
            <person name="Haas B."/>
            <person name="Abouelleil A."/>
            <person name="Alvarado L."/>
            <person name="Arachchi H.M."/>
            <person name="Berlin A.M."/>
            <person name="Chapman S.B."/>
            <person name="Dewar J."/>
            <person name="Goldberg J."/>
            <person name="Griggs A."/>
            <person name="Gujja S."/>
            <person name="Hansen M."/>
            <person name="Howarth C."/>
            <person name="Imamovic A."/>
            <person name="Larimer J."/>
            <person name="McCowan C."/>
            <person name="Murphy C."/>
            <person name="Neiman D."/>
            <person name="Pearson M."/>
            <person name="Priest M."/>
            <person name="Roberts A."/>
            <person name="Saif S."/>
            <person name="Shea T."/>
            <person name="Sisk P."/>
            <person name="Sykes S."/>
            <person name="Wortman J."/>
            <person name="Nusbaum C."/>
            <person name="Birren B."/>
        </authorList>
    </citation>
    <scope>NUCLEOTIDE SEQUENCE [LARGE SCALE GENOMIC DNA]</scope>
    <source>
        <strain evidence="2 3">NIPH 1859</strain>
    </source>
</reference>
<evidence type="ECO:0000313" key="3">
    <source>
        <dbReference type="Proteomes" id="UP000013009"/>
    </source>
</evidence>
<accession>N9R929</accession>
<evidence type="ECO:0000256" key="1">
    <source>
        <dbReference type="SAM" id="Phobius"/>
    </source>
</evidence>
<dbReference type="RefSeq" id="WP_005270560.1">
    <property type="nucleotide sequence ID" value="NZ_KB850194.1"/>
</dbReference>
<keyword evidence="1" id="KW-0472">Membrane</keyword>
<gene>
    <name evidence="2" type="ORF">F889_00782</name>
</gene>
<evidence type="ECO:0000313" key="2">
    <source>
        <dbReference type="EMBL" id="ENX35115.1"/>
    </source>
</evidence>
<comment type="caution">
    <text evidence="2">The sequence shown here is derived from an EMBL/GenBank/DDBJ whole genome shotgun (WGS) entry which is preliminary data.</text>
</comment>
<name>N9R929_9GAMM</name>
<dbReference type="OrthoDB" id="6712500at2"/>
<feature type="transmembrane region" description="Helical" evidence="1">
    <location>
        <begin position="9"/>
        <end position="27"/>
    </location>
</feature>
<dbReference type="HOGENOM" id="CLU_2420328_0_0_6"/>
<proteinExistence type="predicted"/>
<dbReference type="Proteomes" id="UP000013009">
    <property type="component" value="Unassembled WGS sequence"/>
</dbReference>
<sequence>MLKNIKNNFPIFILIIIVVAGLGYPFYSGKRIMAPRLSEIDTQCYGVDVPERIKHNDVLHFCSCIHTAGIENKEEKYKYCMNQSSLENQAS</sequence>
<keyword evidence="1" id="KW-1133">Transmembrane helix</keyword>
<dbReference type="EMBL" id="APRZ01000011">
    <property type="protein sequence ID" value="ENX35115.1"/>
    <property type="molecule type" value="Genomic_DNA"/>
</dbReference>
<keyword evidence="3" id="KW-1185">Reference proteome</keyword>